<evidence type="ECO:0000313" key="4">
    <source>
        <dbReference type="EMBL" id="KAJ5202305.1"/>
    </source>
</evidence>
<gene>
    <name evidence="4" type="ORF">N7449_004384</name>
</gene>
<dbReference type="PRINTS" id="PR01415">
    <property type="entry name" value="ANKYRIN"/>
</dbReference>
<dbReference type="PANTHER" id="PTHR24171">
    <property type="entry name" value="ANKYRIN REPEAT DOMAIN-CONTAINING PROTEIN 39-RELATED"/>
    <property type="match status" value="1"/>
</dbReference>
<sequence>MLIRNGADVNVQGLHRGTPLQAAAREGWEDIVNARDTCHSTELHAASAKGHKIIAELLLRYGADPNVQGKCGIDTALQAGARVGYEEAVKLLLDKGAIVDARGGDGGTAIHAAVAEGHKHIVELLLSHGANYP</sequence>
<dbReference type="PROSITE" id="PS50297">
    <property type="entry name" value="ANK_REP_REGION"/>
    <property type="match status" value="2"/>
</dbReference>
<comment type="caution">
    <text evidence="4">The sequence shown here is derived from an EMBL/GenBank/DDBJ whole genome shotgun (WGS) entry which is preliminary data.</text>
</comment>
<dbReference type="SUPFAM" id="SSF48403">
    <property type="entry name" value="Ankyrin repeat"/>
    <property type="match status" value="1"/>
</dbReference>
<keyword evidence="5" id="KW-1185">Reference proteome</keyword>
<dbReference type="OrthoDB" id="4772757at2759"/>
<proteinExistence type="predicted"/>
<feature type="repeat" description="ANK" evidence="3">
    <location>
        <begin position="38"/>
        <end position="70"/>
    </location>
</feature>
<dbReference type="Proteomes" id="UP001150942">
    <property type="component" value="Unassembled WGS sequence"/>
</dbReference>
<dbReference type="SMART" id="SM00248">
    <property type="entry name" value="ANK"/>
    <property type="match status" value="3"/>
</dbReference>
<dbReference type="InterPro" id="IPR036770">
    <property type="entry name" value="Ankyrin_rpt-contain_sf"/>
</dbReference>
<name>A0A9W9MJ74_9EURO</name>
<feature type="repeat" description="ANK" evidence="3">
    <location>
        <begin position="105"/>
        <end position="133"/>
    </location>
</feature>
<dbReference type="GO" id="GO:0004842">
    <property type="term" value="F:ubiquitin-protein transferase activity"/>
    <property type="evidence" value="ECO:0007669"/>
    <property type="project" value="TreeGrafter"/>
</dbReference>
<evidence type="ECO:0000256" key="2">
    <source>
        <dbReference type="ARBA" id="ARBA00023043"/>
    </source>
</evidence>
<protein>
    <submittedName>
        <fullName evidence="4">Ankyrin</fullName>
    </submittedName>
</protein>
<dbReference type="Gene3D" id="1.25.40.20">
    <property type="entry name" value="Ankyrin repeat-containing domain"/>
    <property type="match status" value="2"/>
</dbReference>
<accession>A0A9W9MJ74</accession>
<dbReference type="AlphaFoldDB" id="A0A9W9MJ74"/>
<keyword evidence="1" id="KW-0677">Repeat</keyword>
<keyword evidence="2 3" id="KW-0040">ANK repeat</keyword>
<evidence type="ECO:0000256" key="3">
    <source>
        <dbReference type="PROSITE-ProRule" id="PRU00023"/>
    </source>
</evidence>
<dbReference type="InterPro" id="IPR002110">
    <property type="entry name" value="Ankyrin_rpt"/>
</dbReference>
<dbReference type="EMBL" id="JAPQKQ010000003">
    <property type="protein sequence ID" value="KAJ5202305.1"/>
    <property type="molecule type" value="Genomic_DNA"/>
</dbReference>
<dbReference type="PANTHER" id="PTHR24171:SF11">
    <property type="entry name" value="26S PROTEASOME NON-ATPASE REGULATORY SUBUNIT 10"/>
    <property type="match status" value="1"/>
</dbReference>
<dbReference type="GO" id="GO:0085020">
    <property type="term" value="P:protein K6-linked ubiquitination"/>
    <property type="evidence" value="ECO:0007669"/>
    <property type="project" value="TreeGrafter"/>
</dbReference>
<evidence type="ECO:0000313" key="5">
    <source>
        <dbReference type="Proteomes" id="UP001150942"/>
    </source>
</evidence>
<organism evidence="4 5">
    <name type="scientific">Penicillium cf. viridicatum</name>
    <dbReference type="NCBI Taxonomy" id="2972119"/>
    <lineage>
        <taxon>Eukaryota</taxon>
        <taxon>Fungi</taxon>
        <taxon>Dikarya</taxon>
        <taxon>Ascomycota</taxon>
        <taxon>Pezizomycotina</taxon>
        <taxon>Eurotiomycetes</taxon>
        <taxon>Eurotiomycetidae</taxon>
        <taxon>Eurotiales</taxon>
        <taxon>Aspergillaceae</taxon>
        <taxon>Penicillium</taxon>
    </lineage>
</organism>
<dbReference type="Pfam" id="PF12796">
    <property type="entry name" value="Ank_2"/>
    <property type="match status" value="1"/>
</dbReference>
<dbReference type="PROSITE" id="PS50088">
    <property type="entry name" value="ANK_REPEAT"/>
    <property type="match status" value="2"/>
</dbReference>
<evidence type="ECO:0000256" key="1">
    <source>
        <dbReference type="ARBA" id="ARBA00022737"/>
    </source>
</evidence>
<reference evidence="4" key="1">
    <citation type="submission" date="2022-11" db="EMBL/GenBank/DDBJ databases">
        <authorList>
            <person name="Petersen C."/>
        </authorList>
    </citation>
    <scope>NUCLEOTIDE SEQUENCE</scope>
    <source>
        <strain evidence="4">IBT 20477</strain>
    </source>
</reference>
<reference evidence="4" key="2">
    <citation type="journal article" date="2023" name="IMA Fungus">
        <title>Comparative genomic study of the Penicillium genus elucidates a diverse pangenome and 15 lateral gene transfer events.</title>
        <authorList>
            <person name="Petersen C."/>
            <person name="Sorensen T."/>
            <person name="Nielsen M.R."/>
            <person name="Sondergaard T.E."/>
            <person name="Sorensen J.L."/>
            <person name="Fitzpatrick D.A."/>
            <person name="Frisvad J.C."/>
            <person name="Nielsen K.L."/>
        </authorList>
    </citation>
    <scope>NUCLEOTIDE SEQUENCE</scope>
    <source>
        <strain evidence="4">IBT 20477</strain>
    </source>
</reference>